<dbReference type="Gene3D" id="2.60.120.10">
    <property type="entry name" value="Jelly Rolls"/>
    <property type="match status" value="1"/>
</dbReference>
<dbReference type="GO" id="GO:0005737">
    <property type="term" value="C:cytoplasm"/>
    <property type="evidence" value="ECO:0007669"/>
    <property type="project" value="InterPro"/>
</dbReference>
<dbReference type="CDD" id="cd02440">
    <property type="entry name" value="AdoMet_MTases"/>
    <property type="match status" value="1"/>
</dbReference>
<keyword evidence="3" id="KW-0808">Transferase</keyword>
<dbReference type="GO" id="GO:0046690">
    <property type="term" value="P:response to tellurium ion"/>
    <property type="evidence" value="ECO:0007669"/>
    <property type="project" value="InterPro"/>
</dbReference>
<keyword evidence="3" id="KW-0489">Methyltransferase</keyword>
<evidence type="ECO:0000259" key="2">
    <source>
        <dbReference type="Pfam" id="PF09313"/>
    </source>
</evidence>
<feature type="domain" description="TehB/YeaR-like" evidence="2">
    <location>
        <begin position="9"/>
        <end position="89"/>
    </location>
</feature>
<proteinExistence type="predicted"/>
<feature type="domain" description="Tellurite resistance methyltransferase TehB-like" evidence="1">
    <location>
        <begin position="91"/>
        <end position="283"/>
    </location>
</feature>
<dbReference type="NCBIfam" id="NF008405">
    <property type="entry name" value="PRK11207.1"/>
    <property type="match status" value="1"/>
</dbReference>
<dbReference type="Pfam" id="PF09313">
    <property type="entry name" value="TehB-like"/>
    <property type="match status" value="1"/>
</dbReference>
<organism evidence="3 4">
    <name type="scientific">Affinibrenneria salicis</name>
    <dbReference type="NCBI Taxonomy" id="2590031"/>
    <lineage>
        <taxon>Bacteria</taxon>
        <taxon>Pseudomonadati</taxon>
        <taxon>Pseudomonadota</taxon>
        <taxon>Gammaproteobacteria</taxon>
        <taxon>Enterobacterales</taxon>
        <taxon>Pectobacteriaceae</taxon>
        <taxon>Affinibrenneria</taxon>
    </lineage>
</organism>
<gene>
    <name evidence="3" type="primary">tehB</name>
    <name evidence="3" type="ORF">FJU30_18300</name>
</gene>
<evidence type="ECO:0000259" key="1">
    <source>
        <dbReference type="Pfam" id="PF03848"/>
    </source>
</evidence>
<dbReference type="GO" id="GO:0032259">
    <property type="term" value="P:methylation"/>
    <property type="evidence" value="ECO:0007669"/>
    <property type="project" value="UniProtKB-KW"/>
</dbReference>
<dbReference type="InterPro" id="IPR015392">
    <property type="entry name" value="TehB/YeaR-like_dom"/>
</dbReference>
<dbReference type="GO" id="GO:0008757">
    <property type="term" value="F:S-adenosylmethionine-dependent methyltransferase activity"/>
    <property type="evidence" value="ECO:0007669"/>
    <property type="project" value="InterPro"/>
</dbReference>
<dbReference type="Gene3D" id="3.40.50.150">
    <property type="entry name" value="Vaccinia Virus protein VP39"/>
    <property type="match status" value="1"/>
</dbReference>
<dbReference type="InterPro" id="IPR014431">
    <property type="entry name" value="Tellurite-R_TehB-2"/>
</dbReference>
<dbReference type="InterPro" id="IPR015985">
    <property type="entry name" value="TehB-like_dom"/>
</dbReference>
<dbReference type="Pfam" id="PF03848">
    <property type="entry name" value="TehB"/>
    <property type="match status" value="1"/>
</dbReference>
<dbReference type="RefSeq" id="WP_150436408.1">
    <property type="nucleotide sequence ID" value="NZ_VYKJ01000010.1"/>
</dbReference>
<dbReference type="EMBL" id="VYKJ01000010">
    <property type="protein sequence ID" value="KAA8997709.1"/>
    <property type="molecule type" value="Genomic_DNA"/>
</dbReference>
<name>A0A5J5FXM4_9GAMM</name>
<comment type="caution">
    <text evidence="3">The sequence shown here is derived from an EMBL/GenBank/DDBJ whole genome shotgun (WGS) entry which is preliminary data.</text>
</comment>
<dbReference type="InterPro" id="IPR029063">
    <property type="entry name" value="SAM-dependent_MTases_sf"/>
</dbReference>
<dbReference type="NCBIfam" id="NF008992">
    <property type="entry name" value="PRK12335.1"/>
    <property type="match status" value="1"/>
</dbReference>
<keyword evidence="4" id="KW-1185">Reference proteome</keyword>
<dbReference type="Proteomes" id="UP000335415">
    <property type="component" value="Unassembled WGS sequence"/>
</dbReference>
<protein>
    <submittedName>
        <fullName evidence="3">SAM-dependent methyltransferase TehB</fullName>
    </submittedName>
</protein>
<dbReference type="AlphaFoldDB" id="A0A5J5FXM4"/>
<evidence type="ECO:0000313" key="4">
    <source>
        <dbReference type="Proteomes" id="UP000335415"/>
    </source>
</evidence>
<reference evidence="3 4" key="1">
    <citation type="submission" date="2019-09" db="EMBL/GenBank/DDBJ databases">
        <authorList>
            <person name="Li Y."/>
        </authorList>
    </citation>
    <scope>NUCLEOTIDE SEQUENCE [LARGE SCALE GENOMIC DNA]</scope>
    <source>
        <strain evidence="3 4">L3-3HA</strain>
    </source>
</reference>
<dbReference type="OrthoDB" id="9804312at2"/>
<dbReference type="SUPFAM" id="SSF51197">
    <property type="entry name" value="Clavaminate synthase-like"/>
    <property type="match status" value="1"/>
</dbReference>
<dbReference type="NCBIfam" id="TIGR00477">
    <property type="entry name" value="tehB"/>
    <property type="match status" value="1"/>
</dbReference>
<evidence type="ECO:0000313" key="3">
    <source>
        <dbReference type="EMBL" id="KAA8997709.1"/>
    </source>
</evidence>
<sequence>MQQELICYKTLPRWNSRTLPAELRAQHNTQDGSWVQLTIFRGELTFAFLQETGEVISQQPFSPQRQPPRVEPQAWHRIVSSSEDMECQLAFFCRAEDYYHKKYGLTRTHSEVIAALRHVSPCRALDLGCGSGRNALYLNKMGFDVAACDKNASGIDSLNAMIKSEGLRRITAGVYDINEAAIDTQYGFILSTVVMMFLAPTRIPAIIDNMQQSTLAGGYNLIVAAMSTDDVPCPLPFSFTFKQQELRDYYRAWEIIKYNEDMGELHKTDAAGNRIKLRFATLLARKTSA</sequence>
<dbReference type="SUPFAM" id="SSF53335">
    <property type="entry name" value="S-adenosyl-L-methionine-dependent methyltransferases"/>
    <property type="match status" value="1"/>
</dbReference>
<dbReference type="InterPro" id="IPR014710">
    <property type="entry name" value="RmlC-like_jellyroll"/>
</dbReference>
<accession>A0A5J5FXM4</accession>
<dbReference type="PIRSF" id="PIRSF005215">
    <property type="entry name" value="TehB"/>
    <property type="match status" value="1"/>
</dbReference>
<dbReference type="InterPro" id="IPR004537">
    <property type="entry name" value="Tellurite-R_MeTrfase_TehB"/>
</dbReference>